<dbReference type="Pfam" id="PF01266">
    <property type="entry name" value="DAO"/>
    <property type="match status" value="1"/>
</dbReference>
<name>A0A7W9ZFT6_NOVIT</name>
<dbReference type="RefSeq" id="WP_184261308.1">
    <property type="nucleotide sequence ID" value="NZ_JACIIX010000001.1"/>
</dbReference>
<gene>
    <name evidence="3" type="ORF">FHS48_000625</name>
</gene>
<protein>
    <submittedName>
        <fullName evidence="3">Glycine/D-amino acid oxidase-like deaminating enzyme</fullName>
    </submittedName>
</protein>
<organism evidence="3 4">
    <name type="scientific">Novispirillum itersonii</name>
    <name type="common">Aquaspirillum itersonii</name>
    <dbReference type="NCBI Taxonomy" id="189"/>
    <lineage>
        <taxon>Bacteria</taxon>
        <taxon>Pseudomonadati</taxon>
        <taxon>Pseudomonadota</taxon>
        <taxon>Alphaproteobacteria</taxon>
        <taxon>Rhodospirillales</taxon>
        <taxon>Novispirillaceae</taxon>
        <taxon>Novispirillum</taxon>
    </lineage>
</organism>
<reference evidence="3 4" key="1">
    <citation type="submission" date="2020-08" db="EMBL/GenBank/DDBJ databases">
        <title>Genomic Encyclopedia of Type Strains, Phase IV (KMG-IV): sequencing the most valuable type-strain genomes for metagenomic binning, comparative biology and taxonomic classification.</title>
        <authorList>
            <person name="Goeker M."/>
        </authorList>
    </citation>
    <scope>NUCLEOTIDE SEQUENCE [LARGE SCALE GENOMIC DNA]</scope>
    <source>
        <strain evidence="3 4">DSM 11590</strain>
    </source>
</reference>
<dbReference type="EMBL" id="JACIIX010000001">
    <property type="protein sequence ID" value="MBB6209244.1"/>
    <property type="molecule type" value="Genomic_DNA"/>
</dbReference>
<dbReference type="Proteomes" id="UP000544872">
    <property type="component" value="Unassembled WGS sequence"/>
</dbReference>
<dbReference type="Gene3D" id="3.50.50.60">
    <property type="entry name" value="FAD/NAD(P)-binding domain"/>
    <property type="match status" value="1"/>
</dbReference>
<dbReference type="PANTHER" id="PTHR13847:SF281">
    <property type="entry name" value="FAD DEPENDENT OXIDOREDUCTASE DOMAIN-CONTAINING PROTEIN"/>
    <property type="match status" value="1"/>
</dbReference>
<dbReference type="InterPro" id="IPR006076">
    <property type="entry name" value="FAD-dep_OxRdtase"/>
</dbReference>
<keyword evidence="1" id="KW-0560">Oxidoreductase</keyword>
<keyword evidence="4" id="KW-1185">Reference proteome</keyword>
<sequence length="427" mass="46286">MRNDPRSHGLWEMTAPAAPVTSALSGAEQAEVVIIGAGYTGLSTALHLAERGISVVLLEAVESGFGGAGRNVGLVNAGMWVMPEALCSELGDDYGTRLIRFLGDGPRQVWEVIDRYGISCEAERQGTLHLGCGAEGLKELNERARQWQKYGAPVHVLDAAQTAAKVATGAYSGSLLDLRAGTIQPLAYARGLAHAAVGKGVRLFTGSPATSIRRNGADWVVTTPGGTVTAKWVVPATDAYTTAICPEILSQQVILPYFNIATQPLSKDLQARILPERQGCWDTKEVLSSFRFDQKGRLVFGSVGALRGTGLPIHREWTRRSLQKLWPEMQDIRFEAEWYGRIGMTANNLPRFHKLNERMVTTCGYNGRGIAPGTVFGKLLAAYISGEIKDADLPLEPTAPKAMSVTPLREAYYELGAQVAHFFTARF</sequence>
<dbReference type="Gene3D" id="3.30.9.10">
    <property type="entry name" value="D-Amino Acid Oxidase, subunit A, domain 2"/>
    <property type="match status" value="1"/>
</dbReference>
<dbReference type="AlphaFoldDB" id="A0A7W9ZFT6"/>
<dbReference type="SUPFAM" id="SSF51905">
    <property type="entry name" value="FAD/NAD(P)-binding domain"/>
    <property type="match status" value="1"/>
</dbReference>
<dbReference type="GO" id="GO:0016491">
    <property type="term" value="F:oxidoreductase activity"/>
    <property type="evidence" value="ECO:0007669"/>
    <property type="project" value="UniProtKB-KW"/>
</dbReference>
<evidence type="ECO:0000256" key="1">
    <source>
        <dbReference type="ARBA" id="ARBA00023002"/>
    </source>
</evidence>
<evidence type="ECO:0000313" key="4">
    <source>
        <dbReference type="Proteomes" id="UP000544872"/>
    </source>
</evidence>
<accession>A0A7W9ZFT6</accession>
<dbReference type="GO" id="GO:0005737">
    <property type="term" value="C:cytoplasm"/>
    <property type="evidence" value="ECO:0007669"/>
    <property type="project" value="TreeGrafter"/>
</dbReference>
<dbReference type="PANTHER" id="PTHR13847">
    <property type="entry name" value="SARCOSINE DEHYDROGENASE-RELATED"/>
    <property type="match status" value="1"/>
</dbReference>
<dbReference type="InterPro" id="IPR036188">
    <property type="entry name" value="FAD/NAD-bd_sf"/>
</dbReference>
<comment type="caution">
    <text evidence="3">The sequence shown here is derived from an EMBL/GenBank/DDBJ whole genome shotgun (WGS) entry which is preliminary data.</text>
</comment>
<evidence type="ECO:0000259" key="2">
    <source>
        <dbReference type="Pfam" id="PF01266"/>
    </source>
</evidence>
<evidence type="ECO:0000313" key="3">
    <source>
        <dbReference type="EMBL" id="MBB6209244.1"/>
    </source>
</evidence>
<feature type="domain" description="FAD dependent oxidoreductase" evidence="2">
    <location>
        <begin position="32"/>
        <end position="382"/>
    </location>
</feature>
<proteinExistence type="predicted"/>